<dbReference type="AlphaFoldDB" id="A0AAU8JPN3"/>
<gene>
    <name evidence="1" type="ORF">ABWK59_04430</name>
</gene>
<organism evidence="1">
    <name type="scientific">Kitasatospora camelliae</name>
    <dbReference type="NCBI Taxonomy" id="3156397"/>
    <lineage>
        <taxon>Bacteria</taxon>
        <taxon>Bacillati</taxon>
        <taxon>Actinomycetota</taxon>
        <taxon>Actinomycetes</taxon>
        <taxon>Kitasatosporales</taxon>
        <taxon>Streptomycetaceae</taxon>
        <taxon>Kitasatospora</taxon>
    </lineage>
</organism>
<reference evidence="1" key="1">
    <citation type="submission" date="2024-06" db="EMBL/GenBank/DDBJ databases">
        <title>The genome sequences of Kitasatospora sp. strain HUAS MG31.</title>
        <authorList>
            <person name="Mo P."/>
        </authorList>
    </citation>
    <scope>NUCLEOTIDE SEQUENCE</scope>
    <source>
        <strain evidence="1">HUAS MG31</strain>
    </source>
</reference>
<evidence type="ECO:0000313" key="1">
    <source>
        <dbReference type="EMBL" id="XCM78234.1"/>
    </source>
</evidence>
<dbReference type="KEGG" id="kcm:ABWK59_04430"/>
<accession>A0AAU8JPN3</accession>
<dbReference type="EMBL" id="CP159872">
    <property type="protein sequence ID" value="XCM78234.1"/>
    <property type="molecule type" value="Genomic_DNA"/>
</dbReference>
<sequence>MHDHARHDHERQHLLELYLNDHLAAAYGGAALARRIARTHPTTTPDLWRLAREVTEDRDTLVQLMNSLGVQPRRHRMVAGAVAERVGRVKLNGRIVHRSPLSDVLELEAMRSGVQGKLALWRALRRVAPDDDRMCARLDRLEERARHQAELLDAQHAEAAERSLSESERAYPVYPPKPVAGCL</sequence>
<name>A0AAU8JPN3_9ACTN</name>
<proteinExistence type="predicted"/>
<dbReference type="RefSeq" id="WP_354637977.1">
    <property type="nucleotide sequence ID" value="NZ_CP159872.1"/>
</dbReference>
<protein>
    <submittedName>
        <fullName evidence="1">Uncharacterized protein</fullName>
    </submittedName>
</protein>